<proteinExistence type="predicted"/>
<dbReference type="RefSeq" id="WP_256132260.1">
    <property type="nucleotide sequence ID" value="NZ_JANFXK010000010.1"/>
</dbReference>
<comment type="caution">
    <text evidence="2">The sequence shown here is derived from an EMBL/GenBank/DDBJ whole genome shotgun (WGS) entry which is preliminary data.</text>
</comment>
<evidence type="ECO:0000313" key="2">
    <source>
        <dbReference type="EMBL" id="MCQ4637066.1"/>
    </source>
</evidence>
<reference evidence="2 3" key="1">
    <citation type="submission" date="2022-06" db="EMBL/GenBank/DDBJ databases">
        <title>Isolation of gut microbiota from human fecal samples.</title>
        <authorList>
            <person name="Pamer E.G."/>
            <person name="Barat B."/>
            <person name="Waligurski E."/>
            <person name="Medina S."/>
            <person name="Paddock L."/>
            <person name="Mostad J."/>
        </authorList>
    </citation>
    <scope>NUCLEOTIDE SEQUENCE [LARGE SCALE GENOMIC DNA]</scope>
    <source>
        <strain evidence="2 3">SL.3.17</strain>
    </source>
</reference>
<organism evidence="2 3">
    <name type="scientific">Anaerovorax odorimutans</name>
    <dbReference type="NCBI Taxonomy" id="109327"/>
    <lineage>
        <taxon>Bacteria</taxon>
        <taxon>Bacillati</taxon>
        <taxon>Bacillota</taxon>
        <taxon>Clostridia</taxon>
        <taxon>Peptostreptococcales</taxon>
        <taxon>Anaerovoracaceae</taxon>
        <taxon>Anaerovorax</taxon>
    </lineage>
</organism>
<feature type="compositionally biased region" description="Basic and acidic residues" evidence="1">
    <location>
        <begin position="26"/>
        <end position="43"/>
    </location>
</feature>
<protein>
    <submittedName>
        <fullName evidence="2">DUF3616 domain-containing protein</fullName>
    </submittedName>
</protein>
<dbReference type="Proteomes" id="UP001524502">
    <property type="component" value="Unassembled WGS sequence"/>
</dbReference>
<name>A0ABT1RPH2_9FIRM</name>
<evidence type="ECO:0000313" key="3">
    <source>
        <dbReference type="Proteomes" id="UP001524502"/>
    </source>
</evidence>
<gene>
    <name evidence="2" type="ORF">NE619_10040</name>
</gene>
<evidence type="ECO:0000256" key="1">
    <source>
        <dbReference type="SAM" id="MobiDB-lite"/>
    </source>
</evidence>
<accession>A0ABT1RPH2</accession>
<feature type="region of interest" description="Disordered" evidence="1">
    <location>
        <begin position="25"/>
        <end position="47"/>
    </location>
</feature>
<keyword evidence="3" id="KW-1185">Reference proteome</keyword>
<sequence>MPLIILGLLVVAGLLAYMYFTGHSDSFTRKKPKEEDPDHKDESATVIYLPNDLEKEKKKRKVKTGK</sequence>
<dbReference type="EMBL" id="JANFXK010000010">
    <property type="protein sequence ID" value="MCQ4637066.1"/>
    <property type="molecule type" value="Genomic_DNA"/>
</dbReference>